<keyword evidence="3" id="KW-1185">Reference proteome</keyword>
<dbReference type="EMBL" id="JAZHXI010000013">
    <property type="protein sequence ID" value="KAL2064906.1"/>
    <property type="molecule type" value="Genomic_DNA"/>
</dbReference>
<dbReference type="Proteomes" id="UP001595075">
    <property type="component" value="Unassembled WGS sequence"/>
</dbReference>
<evidence type="ECO:0000313" key="3">
    <source>
        <dbReference type="Proteomes" id="UP001595075"/>
    </source>
</evidence>
<feature type="compositionally biased region" description="Acidic residues" evidence="1">
    <location>
        <begin position="524"/>
        <end position="534"/>
    </location>
</feature>
<sequence length="595" mass="64208">MADETSNPGSPKVMEGPMGTTDMEISFSMDSVVFDAKYGNAVNVPGLSDESSMYSSVPITQPPQSFVQNLGSGFANPSQESMPIIQSPRSFIQTIGAGVATSAQESMPISSIDPRLLTNTSESSVPYSGGEITNQVQHPGQNIEANFGGQLEFFGESQDAVLPDGLVDSFPIFPEITTDDHDLSSQQFALAPGQDEYMQSAPDFGQGQSYQPMFDLAQMEYTQGPVYQPLDHFQVPVEQHQAPLQPYMSYPQPNATNGLHPYPQYQVIDNGVQGPAQGQYDLTGYQPNPQPYGFVNGYNGLPGPVQDAPPSHPGEVQYDWVPVPPGFEGHFPPVPKGYQLMAPRDAVNRLINQIQQPQHPGALRGPQESHGGPTNASGTPAGAPKKAGKKTVTFAPSTIGGSPEPDSVSEDEADDPSSDFDVVIPFQPTGNTDNTNNANPPSDFDAVIPSQLTDNTDNTNNAIAQPPLDFQPTDNTDNTDETDETNNANPPSDFDAAIPSQPTDNTDNTNNTDNAIAQPPVSTLEDDEDDEDEKFEAEPFIVNPDKCPKEEDVEGVWVTEEMQVEMDGNSQLLSTNPELFAARLFQVYDPFESVQ</sequence>
<accession>A0ABR4C6E0</accession>
<comment type="caution">
    <text evidence="2">The sequence shown here is derived from an EMBL/GenBank/DDBJ whole genome shotgun (WGS) entry which is preliminary data.</text>
</comment>
<feature type="compositionally biased region" description="Acidic residues" evidence="1">
    <location>
        <begin position="407"/>
        <end position="418"/>
    </location>
</feature>
<protein>
    <submittedName>
        <fullName evidence="2">Uncharacterized protein</fullName>
    </submittedName>
</protein>
<proteinExistence type="predicted"/>
<reference evidence="2 3" key="1">
    <citation type="journal article" date="2024" name="Commun. Biol.">
        <title>Comparative genomic analysis of thermophilic fungi reveals convergent evolutionary adaptations and gene losses.</title>
        <authorList>
            <person name="Steindorff A.S."/>
            <person name="Aguilar-Pontes M.V."/>
            <person name="Robinson A.J."/>
            <person name="Andreopoulos B."/>
            <person name="LaButti K."/>
            <person name="Kuo A."/>
            <person name="Mondo S."/>
            <person name="Riley R."/>
            <person name="Otillar R."/>
            <person name="Haridas S."/>
            <person name="Lipzen A."/>
            <person name="Grimwood J."/>
            <person name="Schmutz J."/>
            <person name="Clum A."/>
            <person name="Reid I.D."/>
            <person name="Moisan M.C."/>
            <person name="Butler G."/>
            <person name="Nguyen T.T.M."/>
            <person name="Dewar K."/>
            <person name="Conant G."/>
            <person name="Drula E."/>
            <person name="Henrissat B."/>
            <person name="Hansel C."/>
            <person name="Singer S."/>
            <person name="Hutchinson M.I."/>
            <person name="de Vries R.P."/>
            <person name="Natvig D.O."/>
            <person name="Powell A.J."/>
            <person name="Tsang A."/>
            <person name="Grigoriev I.V."/>
        </authorList>
    </citation>
    <scope>NUCLEOTIDE SEQUENCE [LARGE SCALE GENOMIC DNA]</scope>
    <source>
        <strain evidence="2 3">CBS 494.80</strain>
    </source>
</reference>
<name>A0ABR4C6E0_9HELO</name>
<organism evidence="2 3">
    <name type="scientific">Oculimacula yallundae</name>
    <dbReference type="NCBI Taxonomy" id="86028"/>
    <lineage>
        <taxon>Eukaryota</taxon>
        <taxon>Fungi</taxon>
        <taxon>Dikarya</taxon>
        <taxon>Ascomycota</taxon>
        <taxon>Pezizomycotina</taxon>
        <taxon>Leotiomycetes</taxon>
        <taxon>Helotiales</taxon>
        <taxon>Ploettnerulaceae</taxon>
        <taxon>Oculimacula</taxon>
    </lineage>
</organism>
<evidence type="ECO:0000256" key="1">
    <source>
        <dbReference type="SAM" id="MobiDB-lite"/>
    </source>
</evidence>
<evidence type="ECO:0000313" key="2">
    <source>
        <dbReference type="EMBL" id="KAL2064906.1"/>
    </source>
</evidence>
<feature type="compositionally biased region" description="Polar residues" evidence="1">
    <location>
        <begin position="428"/>
        <end position="440"/>
    </location>
</feature>
<feature type="region of interest" description="Disordered" evidence="1">
    <location>
        <begin position="358"/>
        <end position="534"/>
    </location>
</feature>
<gene>
    <name evidence="2" type="ORF">VTL71DRAFT_4046</name>
</gene>
<feature type="compositionally biased region" description="Low complexity" evidence="1">
    <location>
        <begin position="503"/>
        <end position="514"/>
    </location>
</feature>